<protein>
    <recommendedName>
        <fullName evidence="5">MotA/TolQ/ExbB proton channel domain-containing protein</fullName>
    </recommendedName>
</protein>
<gene>
    <name evidence="3" type="ORF">Q2362_01415</name>
</gene>
<feature type="transmembrane region" description="Helical" evidence="2">
    <location>
        <begin position="21"/>
        <end position="45"/>
    </location>
</feature>
<feature type="transmembrane region" description="Helical" evidence="2">
    <location>
        <begin position="51"/>
        <end position="67"/>
    </location>
</feature>
<feature type="transmembrane region" description="Helical" evidence="2">
    <location>
        <begin position="126"/>
        <end position="149"/>
    </location>
</feature>
<organism evidence="3 4">
    <name type="scientific">Campylobacter magnus</name>
    <dbReference type="NCBI Taxonomy" id="3026462"/>
    <lineage>
        <taxon>Bacteria</taxon>
        <taxon>Pseudomonadati</taxon>
        <taxon>Campylobacterota</taxon>
        <taxon>Epsilonproteobacteria</taxon>
        <taxon>Campylobacterales</taxon>
        <taxon>Campylobacteraceae</taxon>
        <taxon>Campylobacter</taxon>
    </lineage>
</organism>
<name>A0ABT8T6H7_9BACT</name>
<keyword evidence="1" id="KW-0175">Coiled coil</keyword>
<proteinExistence type="predicted"/>
<dbReference type="EMBL" id="JAULJQ010000001">
    <property type="protein sequence ID" value="MDO2408759.1"/>
    <property type="molecule type" value="Genomic_DNA"/>
</dbReference>
<evidence type="ECO:0000256" key="1">
    <source>
        <dbReference type="SAM" id="Coils"/>
    </source>
</evidence>
<accession>A0ABT8T6H7</accession>
<keyword evidence="2" id="KW-0472">Membrane</keyword>
<feature type="transmembrane region" description="Helical" evidence="2">
    <location>
        <begin position="169"/>
        <end position="191"/>
    </location>
</feature>
<evidence type="ECO:0000313" key="3">
    <source>
        <dbReference type="EMBL" id="MDO2408759.1"/>
    </source>
</evidence>
<keyword evidence="2" id="KW-1133">Transmembrane helix</keyword>
<reference evidence="3 4" key="1">
    <citation type="submission" date="2023-06" db="EMBL/GenBank/DDBJ databases">
        <title>Campylobacter magnum sp. nov., isolated from cecal contents of domestic pigs (Sus scrofa domesticus).</title>
        <authorList>
            <person name="Papic B."/>
            <person name="Gruntar I."/>
        </authorList>
    </citation>
    <scope>NUCLEOTIDE SEQUENCE [LARGE SCALE GENOMIC DNA]</scope>
    <source>
        <strain evidence="4">34484-21</strain>
    </source>
</reference>
<keyword evidence="2" id="KW-0812">Transmembrane</keyword>
<evidence type="ECO:0000313" key="4">
    <source>
        <dbReference type="Proteomes" id="UP001171111"/>
    </source>
</evidence>
<sequence length="434" mass="50286">MNKNEIDLNLPEGRAGSRIIVYSKIVFLPVLVLGLFAFGHFSGYWPSIDKTALVLMGVILLFALFFARHNARFGCYIFEQQQIEFKKDLKEFIIKTLLTIGKETKSNGDFDDFVQNYTRFVRNDSFANVASATFSILGVLGVFVCIALRLPNFAFSDAKEFEFEIAQLFISVGSAFYVAIYGLLLALWWIFFERFGQSRFRVVINRQKLATRSFFWSRDEIEHRQLQESIDSFAKISQIFGYVSNQEFFKELDRVIENKFENFTNIMKNEEQAVKLSGEQLKQTMAGLSKAQREQKDMARVHSEIINVLYNFNQTLKEMQESFAQNYARLQTISDERIVRLERAIGSLCENVDRFEMKLEYFNSNLLDNQRVVLDGFRSAMFDGMQAFRKTFDDEGTDAQESIDTIKDLRESIAQLDKEANDALANLQEKRAQE</sequence>
<keyword evidence="4" id="KW-1185">Reference proteome</keyword>
<feature type="coiled-coil region" evidence="1">
    <location>
        <begin position="399"/>
        <end position="433"/>
    </location>
</feature>
<dbReference type="Proteomes" id="UP001171111">
    <property type="component" value="Unassembled WGS sequence"/>
</dbReference>
<evidence type="ECO:0000256" key="2">
    <source>
        <dbReference type="SAM" id="Phobius"/>
    </source>
</evidence>
<comment type="caution">
    <text evidence="3">The sequence shown here is derived from an EMBL/GenBank/DDBJ whole genome shotgun (WGS) entry which is preliminary data.</text>
</comment>
<dbReference type="RefSeq" id="WP_302243495.1">
    <property type="nucleotide sequence ID" value="NZ_JAULJQ010000001.1"/>
</dbReference>
<evidence type="ECO:0008006" key="5">
    <source>
        <dbReference type="Google" id="ProtNLM"/>
    </source>
</evidence>